<evidence type="ECO:0000256" key="2">
    <source>
        <dbReference type="ARBA" id="ARBA00023125"/>
    </source>
</evidence>
<accession>A0ABS8N1D1</accession>
<dbReference type="InterPro" id="IPR014757">
    <property type="entry name" value="Tscrpt_reg_IclR_C"/>
</dbReference>
<dbReference type="PROSITE" id="PS51078">
    <property type="entry name" value="ICLR_ED"/>
    <property type="match status" value="1"/>
</dbReference>
<proteinExistence type="predicted"/>
<dbReference type="Gene3D" id="3.30.450.40">
    <property type="match status" value="1"/>
</dbReference>
<dbReference type="InterPro" id="IPR050707">
    <property type="entry name" value="HTH_MetabolicPath_Reg"/>
</dbReference>
<protein>
    <submittedName>
        <fullName evidence="6">IclR family transcriptional regulator</fullName>
    </submittedName>
</protein>
<dbReference type="PANTHER" id="PTHR30136">
    <property type="entry name" value="HELIX-TURN-HELIX TRANSCRIPTIONAL REGULATOR, ICLR FAMILY"/>
    <property type="match status" value="1"/>
</dbReference>
<dbReference type="InterPro" id="IPR036390">
    <property type="entry name" value="WH_DNA-bd_sf"/>
</dbReference>
<dbReference type="SMART" id="SM00346">
    <property type="entry name" value="HTH_ICLR"/>
    <property type="match status" value="1"/>
</dbReference>
<dbReference type="Gene3D" id="1.10.10.10">
    <property type="entry name" value="Winged helix-like DNA-binding domain superfamily/Winged helix DNA-binding domain"/>
    <property type="match status" value="1"/>
</dbReference>
<keyword evidence="2" id="KW-0238">DNA-binding</keyword>
<dbReference type="InterPro" id="IPR005471">
    <property type="entry name" value="Tscrpt_reg_IclR_N"/>
</dbReference>
<gene>
    <name evidence="6" type="ORF">LN736_01690</name>
</gene>
<dbReference type="PANTHER" id="PTHR30136:SF35">
    <property type="entry name" value="HTH-TYPE TRANSCRIPTIONAL REGULATOR RV1719"/>
    <property type="match status" value="1"/>
</dbReference>
<keyword evidence="1" id="KW-0805">Transcription regulation</keyword>
<keyword evidence="7" id="KW-1185">Reference proteome</keyword>
<keyword evidence="3" id="KW-0804">Transcription</keyword>
<dbReference type="SUPFAM" id="SSF46785">
    <property type="entry name" value="Winged helix' DNA-binding domain"/>
    <property type="match status" value="1"/>
</dbReference>
<dbReference type="Pfam" id="PF09339">
    <property type="entry name" value="HTH_IclR"/>
    <property type="match status" value="1"/>
</dbReference>
<name>A0ABS8N1D1_9CLOT</name>
<dbReference type="Pfam" id="PF01614">
    <property type="entry name" value="IclR_C"/>
    <property type="match status" value="1"/>
</dbReference>
<evidence type="ECO:0000313" key="7">
    <source>
        <dbReference type="Proteomes" id="UP001165422"/>
    </source>
</evidence>
<evidence type="ECO:0000313" key="6">
    <source>
        <dbReference type="EMBL" id="MCC9293586.1"/>
    </source>
</evidence>
<evidence type="ECO:0000259" key="4">
    <source>
        <dbReference type="PROSITE" id="PS51077"/>
    </source>
</evidence>
<dbReference type="InterPro" id="IPR036388">
    <property type="entry name" value="WH-like_DNA-bd_sf"/>
</dbReference>
<dbReference type="SUPFAM" id="SSF55781">
    <property type="entry name" value="GAF domain-like"/>
    <property type="match status" value="1"/>
</dbReference>
<sequence length="263" mass="29652">MQKSKSNLIQSVDRALQILECFSKKDNELGVTEIANRLDLHKSTTFGLLSTLESRGYLKQNLENGKYRLGLKLFELGKLVEEGMDLRASSFPYLKELVDKYDETAHLAICNGNQAVYIDKVEGESAIKMSSQLGRSVYMYCTGVGKAILAFMPEMDIDNIIQNTDFNQFTCNTITDPDKLRDELKEIRKREYCIDNEELEVGLRCVAAPIINYNGYPVGSISVSGPASRMSDEKLESIAKDLKRIVAKISETLGYKTEKYKNL</sequence>
<feature type="domain" description="IclR-ED" evidence="5">
    <location>
        <begin position="72"/>
        <end position="255"/>
    </location>
</feature>
<reference evidence="6" key="1">
    <citation type="submission" date="2021-11" db="EMBL/GenBank/DDBJ databases">
        <authorList>
            <person name="Qingchun L."/>
            <person name="Dong Z."/>
            <person name="Zongwei Q."/>
            <person name="Jia Z."/>
            <person name="Duotao L."/>
        </authorList>
    </citation>
    <scope>NUCLEOTIDE SEQUENCE</scope>
    <source>
        <strain evidence="6">WLY-B-L2</strain>
    </source>
</reference>
<dbReference type="EMBL" id="JAJJPB010000001">
    <property type="protein sequence ID" value="MCC9293586.1"/>
    <property type="molecule type" value="Genomic_DNA"/>
</dbReference>
<dbReference type="PROSITE" id="PS51077">
    <property type="entry name" value="HTH_ICLR"/>
    <property type="match status" value="1"/>
</dbReference>
<feature type="domain" description="HTH iclR-type" evidence="4">
    <location>
        <begin position="9"/>
        <end position="71"/>
    </location>
</feature>
<dbReference type="InterPro" id="IPR029016">
    <property type="entry name" value="GAF-like_dom_sf"/>
</dbReference>
<dbReference type="Proteomes" id="UP001165422">
    <property type="component" value="Unassembled WGS sequence"/>
</dbReference>
<evidence type="ECO:0000259" key="5">
    <source>
        <dbReference type="PROSITE" id="PS51078"/>
    </source>
</evidence>
<dbReference type="RefSeq" id="WP_229980600.1">
    <property type="nucleotide sequence ID" value="NZ_JAJJPB010000001.1"/>
</dbReference>
<evidence type="ECO:0000256" key="3">
    <source>
        <dbReference type="ARBA" id="ARBA00023163"/>
    </source>
</evidence>
<comment type="caution">
    <text evidence="6">The sequence shown here is derived from an EMBL/GenBank/DDBJ whole genome shotgun (WGS) entry which is preliminary data.</text>
</comment>
<evidence type="ECO:0000256" key="1">
    <source>
        <dbReference type="ARBA" id="ARBA00023015"/>
    </source>
</evidence>
<organism evidence="6 7">
    <name type="scientific">Clostridium aromativorans</name>
    <dbReference type="NCBI Taxonomy" id="2836848"/>
    <lineage>
        <taxon>Bacteria</taxon>
        <taxon>Bacillati</taxon>
        <taxon>Bacillota</taxon>
        <taxon>Clostridia</taxon>
        <taxon>Eubacteriales</taxon>
        <taxon>Clostridiaceae</taxon>
        <taxon>Clostridium</taxon>
    </lineage>
</organism>